<dbReference type="GO" id="GO:0015074">
    <property type="term" value="P:DNA integration"/>
    <property type="evidence" value="ECO:0007669"/>
    <property type="project" value="InterPro"/>
</dbReference>
<dbReference type="AlphaFoldDB" id="A0A7X1FZ77"/>
<organism evidence="3 4">
    <name type="scientific">Novosphingobium piscinae</name>
    <dbReference type="NCBI Taxonomy" id="1507448"/>
    <lineage>
        <taxon>Bacteria</taxon>
        <taxon>Pseudomonadati</taxon>
        <taxon>Pseudomonadota</taxon>
        <taxon>Alphaproteobacteria</taxon>
        <taxon>Sphingomonadales</taxon>
        <taxon>Sphingomonadaceae</taxon>
        <taxon>Novosphingobium</taxon>
    </lineage>
</organism>
<dbReference type="RefSeq" id="WP_185679649.1">
    <property type="nucleotide sequence ID" value="NZ_JACLAX010000010.1"/>
</dbReference>
<dbReference type="GO" id="GO:0006310">
    <property type="term" value="P:DNA recombination"/>
    <property type="evidence" value="ECO:0007669"/>
    <property type="project" value="UniProtKB-KW"/>
</dbReference>
<evidence type="ECO:0000313" key="3">
    <source>
        <dbReference type="EMBL" id="MBC2669698.1"/>
    </source>
</evidence>
<dbReference type="Pfam" id="PF00589">
    <property type="entry name" value="Phage_integrase"/>
    <property type="match status" value="1"/>
</dbReference>
<dbReference type="Proteomes" id="UP000551327">
    <property type="component" value="Unassembled WGS sequence"/>
</dbReference>
<dbReference type="GO" id="GO:0003677">
    <property type="term" value="F:DNA binding"/>
    <property type="evidence" value="ECO:0007669"/>
    <property type="project" value="InterPro"/>
</dbReference>
<dbReference type="SUPFAM" id="SSF56349">
    <property type="entry name" value="DNA breaking-rejoining enzymes"/>
    <property type="match status" value="1"/>
</dbReference>
<reference evidence="3 4" key="1">
    <citation type="submission" date="2020-08" db="EMBL/GenBank/DDBJ databases">
        <title>The genome sequence of type strain Novosphingobium piscinae KCTC 42194.</title>
        <authorList>
            <person name="Liu Y."/>
        </authorList>
    </citation>
    <scope>NUCLEOTIDE SEQUENCE [LARGE SCALE GENOMIC DNA]</scope>
    <source>
        <strain evidence="3 4">KCTC 42194</strain>
    </source>
</reference>
<accession>A0A7X1FZ77</accession>
<evidence type="ECO:0000256" key="1">
    <source>
        <dbReference type="ARBA" id="ARBA00023172"/>
    </source>
</evidence>
<dbReference type="Gene3D" id="1.10.443.10">
    <property type="entry name" value="Intergrase catalytic core"/>
    <property type="match status" value="1"/>
</dbReference>
<dbReference type="PROSITE" id="PS51898">
    <property type="entry name" value="TYR_RECOMBINASE"/>
    <property type="match status" value="1"/>
</dbReference>
<comment type="caution">
    <text evidence="3">The sequence shown here is derived from an EMBL/GenBank/DDBJ whole genome shotgun (WGS) entry which is preliminary data.</text>
</comment>
<keyword evidence="1" id="KW-0233">DNA recombination</keyword>
<keyword evidence="4" id="KW-1185">Reference proteome</keyword>
<sequence>MVGPVQIAAGVARATVSEHGETVLSPKYGLHAFRHAAASLWIEQGLNAKRVQVLMGHSSIQVTFDTYGHLFEQHEKGRQDAAAIERALFSNAT</sequence>
<dbReference type="InterPro" id="IPR011010">
    <property type="entry name" value="DNA_brk_join_enz"/>
</dbReference>
<proteinExistence type="predicted"/>
<dbReference type="EMBL" id="JACLAX010000010">
    <property type="protein sequence ID" value="MBC2669698.1"/>
    <property type="molecule type" value="Genomic_DNA"/>
</dbReference>
<evidence type="ECO:0000313" key="4">
    <source>
        <dbReference type="Proteomes" id="UP000551327"/>
    </source>
</evidence>
<name>A0A7X1FZ77_9SPHN</name>
<feature type="domain" description="Tyr recombinase" evidence="2">
    <location>
        <begin position="1"/>
        <end position="80"/>
    </location>
</feature>
<protein>
    <submittedName>
        <fullName evidence="3">Tyrosine-type recombinase/integrase</fullName>
    </submittedName>
</protein>
<dbReference type="InterPro" id="IPR002104">
    <property type="entry name" value="Integrase_catalytic"/>
</dbReference>
<gene>
    <name evidence="3" type="ORF">H7F53_11135</name>
</gene>
<dbReference type="InterPro" id="IPR013762">
    <property type="entry name" value="Integrase-like_cat_sf"/>
</dbReference>
<evidence type="ECO:0000259" key="2">
    <source>
        <dbReference type="PROSITE" id="PS51898"/>
    </source>
</evidence>